<keyword evidence="1" id="KW-0472">Membrane</keyword>
<feature type="transmembrane region" description="Helical" evidence="1">
    <location>
        <begin position="151"/>
        <end position="170"/>
    </location>
</feature>
<feature type="transmembrane region" description="Helical" evidence="1">
    <location>
        <begin position="120"/>
        <end position="139"/>
    </location>
</feature>
<feature type="transmembrane region" description="Helical" evidence="1">
    <location>
        <begin position="61"/>
        <end position="78"/>
    </location>
</feature>
<dbReference type="EMBL" id="BOPC01000099">
    <property type="protein sequence ID" value="GIJ30164.1"/>
    <property type="molecule type" value="Genomic_DNA"/>
</dbReference>
<accession>A0ABQ4JL22</accession>
<reference evidence="2 3" key="1">
    <citation type="submission" date="2021-01" db="EMBL/GenBank/DDBJ databases">
        <title>Whole genome shotgun sequence of Verrucosispora qiuiae NBRC 106684.</title>
        <authorList>
            <person name="Komaki H."/>
            <person name="Tamura T."/>
        </authorList>
    </citation>
    <scope>NUCLEOTIDE SEQUENCE [LARGE SCALE GENOMIC DNA]</scope>
    <source>
        <strain evidence="2 3">NBRC 106684</strain>
    </source>
</reference>
<dbReference type="Proteomes" id="UP000653076">
    <property type="component" value="Unassembled WGS sequence"/>
</dbReference>
<feature type="transmembrane region" description="Helical" evidence="1">
    <location>
        <begin position="90"/>
        <end position="108"/>
    </location>
</feature>
<keyword evidence="1" id="KW-0812">Transmembrane</keyword>
<evidence type="ECO:0000256" key="1">
    <source>
        <dbReference type="SAM" id="Phobius"/>
    </source>
</evidence>
<protein>
    <recommendedName>
        <fullName evidence="4">DUF998 domain-containing protein</fullName>
    </recommendedName>
</protein>
<name>A0ABQ4JL22_9ACTN</name>
<evidence type="ECO:0008006" key="4">
    <source>
        <dbReference type="Google" id="ProtNLM"/>
    </source>
</evidence>
<keyword evidence="3" id="KW-1185">Reference proteome</keyword>
<keyword evidence="1" id="KW-1133">Transmembrane helix</keyword>
<proteinExistence type="predicted"/>
<dbReference type="RefSeq" id="WP_204037784.1">
    <property type="nucleotide sequence ID" value="NZ_BOPC01000099.1"/>
</dbReference>
<sequence>MNSTPDSPSPDARTLRRLRLGVGGLGIALPIVLPAGHALATGRFELLSSISSYYHSDMRDVFVGSLCAIGVFLVNYRYRRLDDVLSTTAGVLAVVVALVPTVTDAPAAARVFSLGRVHEVAAGLLFAILALFCLWRFPVNGSPTAGRRVRNALYRICGLAILAAIALGVASNALSEPTREALQPFFWCEAVAVFAFGVAWLVKGEAMFHRPPGPSALPGPLPAPADRSATATP</sequence>
<comment type="caution">
    <text evidence="2">The sequence shown here is derived from an EMBL/GenBank/DDBJ whole genome shotgun (WGS) entry which is preliminary data.</text>
</comment>
<feature type="transmembrane region" description="Helical" evidence="1">
    <location>
        <begin position="182"/>
        <end position="202"/>
    </location>
</feature>
<evidence type="ECO:0000313" key="2">
    <source>
        <dbReference type="EMBL" id="GIJ30164.1"/>
    </source>
</evidence>
<gene>
    <name evidence="2" type="ORF">Vqi01_53260</name>
</gene>
<feature type="transmembrane region" description="Helical" evidence="1">
    <location>
        <begin position="20"/>
        <end position="41"/>
    </location>
</feature>
<evidence type="ECO:0000313" key="3">
    <source>
        <dbReference type="Proteomes" id="UP000653076"/>
    </source>
</evidence>
<organism evidence="2 3">
    <name type="scientific">Micromonospora qiuiae</name>
    <dbReference type="NCBI Taxonomy" id="502268"/>
    <lineage>
        <taxon>Bacteria</taxon>
        <taxon>Bacillati</taxon>
        <taxon>Actinomycetota</taxon>
        <taxon>Actinomycetes</taxon>
        <taxon>Micromonosporales</taxon>
        <taxon>Micromonosporaceae</taxon>
        <taxon>Micromonospora</taxon>
    </lineage>
</organism>